<comment type="caution">
    <text evidence="1">The sequence shown here is derived from an EMBL/GenBank/DDBJ whole genome shotgun (WGS) entry which is preliminary data.</text>
</comment>
<protein>
    <submittedName>
        <fullName evidence="1">Uncharacterized protein</fullName>
    </submittedName>
</protein>
<dbReference type="RefSeq" id="WP_254165553.1">
    <property type="nucleotide sequence ID" value="NZ_JANAFB010000008.1"/>
</dbReference>
<keyword evidence="2" id="KW-1185">Reference proteome</keyword>
<dbReference type="AlphaFoldDB" id="A0A9X2KKT1"/>
<evidence type="ECO:0000313" key="1">
    <source>
        <dbReference type="EMBL" id="MCP3425381.1"/>
    </source>
</evidence>
<dbReference type="EMBL" id="JANAFB010000008">
    <property type="protein sequence ID" value="MCP3425381.1"/>
    <property type="molecule type" value="Genomic_DNA"/>
</dbReference>
<organism evidence="1 2">
    <name type="scientific">Rothia santali</name>
    <dbReference type="NCBI Taxonomy" id="2949643"/>
    <lineage>
        <taxon>Bacteria</taxon>
        <taxon>Bacillati</taxon>
        <taxon>Actinomycetota</taxon>
        <taxon>Actinomycetes</taxon>
        <taxon>Micrococcales</taxon>
        <taxon>Micrococcaceae</taxon>
        <taxon>Rothia</taxon>
    </lineage>
</organism>
<gene>
    <name evidence="1" type="ORF">NBM05_04950</name>
</gene>
<reference evidence="1" key="1">
    <citation type="submission" date="2022-06" db="EMBL/GenBank/DDBJ databases">
        <title>Rothia sp. isolated from sandalwood seedling.</title>
        <authorList>
            <person name="Tuikhar N."/>
            <person name="Kirdat K."/>
            <person name="Thorat V."/>
            <person name="Swetha P."/>
            <person name="Padma S."/>
            <person name="Sundararaj R."/>
            <person name="Yadav A."/>
        </authorList>
    </citation>
    <scope>NUCLEOTIDE SEQUENCE</scope>
    <source>
        <strain evidence="1">AR01</strain>
    </source>
</reference>
<accession>A0A9X2KKT1</accession>
<dbReference type="Proteomes" id="UP001139502">
    <property type="component" value="Unassembled WGS sequence"/>
</dbReference>
<proteinExistence type="predicted"/>
<name>A0A9X2KKT1_9MICC</name>
<sequence>MTVWISVDGSRPARITGEAVRDAVERAVGAEGWSPVRVEVAILDVV</sequence>
<evidence type="ECO:0000313" key="2">
    <source>
        <dbReference type="Proteomes" id="UP001139502"/>
    </source>
</evidence>